<dbReference type="PANTHER" id="PTHR10338:SF108">
    <property type="entry name" value="INTER-ALPHA-TRYPSIN INHIBITOR HEAVY CHAIN H4-LIKE PROTEIN"/>
    <property type="match status" value="1"/>
</dbReference>
<feature type="chain" id="PRO_5032338404" description="VIT domain-containing protein" evidence="2">
    <location>
        <begin position="34"/>
        <end position="126"/>
    </location>
</feature>
<evidence type="ECO:0000313" key="4">
    <source>
        <dbReference type="EMBL" id="VDI13628.1"/>
    </source>
</evidence>
<dbReference type="PROSITE" id="PS51468">
    <property type="entry name" value="VIT"/>
    <property type="match status" value="1"/>
</dbReference>
<feature type="domain" description="VIT" evidence="3">
    <location>
        <begin position="24"/>
        <end position="126"/>
    </location>
</feature>
<dbReference type="Pfam" id="PF08487">
    <property type="entry name" value="VIT"/>
    <property type="match status" value="1"/>
</dbReference>
<sequence>MHRSINMCVTTVSKVYLNLLCLLLMQVKEQVLSQTLKPEIKSMHISSDIYFRFATTVVETKILNVNQEASEVMFDMTLPDSAFITGFTMEIGGKRYAGNVKEKEKAKKQFEEAKSRGESAGHIAAS</sequence>
<organism evidence="4 5">
    <name type="scientific">Mytilus galloprovincialis</name>
    <name type="common">Mediterranean mussel</name>
    <dbReference type="NCBI Taxonomy" id="29158"/>
    <lineage>
        <taxon>Eukaryota</taxon>
        <taxon>Metazoa</taxon>
        <taxon>Spiralia</taxon>
        <taxon>Lophotrochozoa</taxon>
        <taxon>Mollusca</taxon>
        <taxon>Bivalvia</taxon>
        <taxon>Autobranchia</taxon>
        <taxon>Pteriomorphia</taxon>
        <taxon>Mytilida</taxon>
        <taxon>Mytiloidea</taxon>
        <taxon>Mytilidae</taxon>
        <taxon>Mytilinae</taxon>
        <taxon>Mytilus</taxon>
    </lineage>
</organism>
<dbReference type="EMBL" id="UYJE01002787">
    <property type="protein sequence ID" value="VDI13628.1"/>
    <property type="molecule type" value="Genomic_DNA"/>
</dbReference>
<dbReference type="AlphaFoldDB" id="A0A8B6D5E5"/>
<evidence type="ECO:0000313" key="5">
    <source>
        <dbReference type="Proteomes" id="UP000596742"/>
    </source>
</evidence>
<keyword evidence="2" id="KW-0732">Signal</keyword>
<proteinExistence type="predicted"/>
<feature type="signal peptide" evidence="2">
    <location>
        <begin position="1"/>
        <end position="33"/>
    </location>
</feature>
<dbReference type="PANTHER" id="PTHR10338">
    <property type="entry name" value="INTER-ALPHA-TRYPSIN INHIBITOR HEAVY CHAIN FAMILY MEMBER"/>
    <property type="match status" value="1"/>
</dbReference>
<feature type="compositionally biased region" description="Basic and acidic residues" evidence="1">
    <location>
        <begin position="107"/>
        <end position="119"/>
    </location>
</feature>
<name>A0A8B6D5E5_MYTGA</name>
<comment type="caution">
    <text evidence="4">The sequence shown here is derived from an EMBL/GenBank/DDBJ whole genome shotgun (WGS) entry which is preliminary data.</text>
</comment>
<evidence type="ECO:0000256" key="2">
    <source>
        <dbReference type="SAM" id="SignalP"/>
    </source>
</evidence>
<evidence type="ECO:0000256" key="1">
    <source>
        <dbReference type="SAM" id="MobiDB-lite"/>
    </source>
</evidence>
<feature type="region of interest" description="Disordered" evidence="1">
    <location>
        <begin position="107"/>
        <end position="126"/>
    </location>
</feature>
<dbReference type="Proteomes" id="UP000596742">
    <property type="component" value="Unassembled WGS sequence"/>
</dbReference>
<accession>A0A8B6D5E5</accession>
<protein>
    <recommendedName>
        <fullName evidence="3">VIT domain-containing protein</fullName>
    </recommendedName>
</protein>
<dbReference type="InterPro" id="IPR013694">
    <property type="entry name" value="VIT"/>
</dbReference>
<dbReference type="SMART" id="SM00609">
    <property type="entry name" value="VIT"/>
    <property type="match status" value="1"/>
</dbReference>
<reference evidence="4" key="1">
    <citation type="submission" date="2018-11" db="EMBL/GenBank/DDBJ databases">
        <authorList>
            <person name="Alioto T."/>
            <person name="Alioto T."/>
        </authorList>
    </citation>
    <scope>NUCLEOTIDE SEQUENCE</scope>
</reference>
<gene>
    <name evidence="4" type="ORF">MGAL_10B030113</name>
</gene>
<evidence type="ECO:0000259" key="3">
    <source>
        <dbReference type="PROSITE" id="PS51468"/>
    </source>
</evidence>
<dbReference type="InterPro" id="IPR050934">
    <property type="entry name" value="ITIH"/>
</dbReference>
<dbReference type="OrthoDB" id="6140415at2759"/>
<keyword evidence="5" id="KW-1185">Reference proteome</keyword>